<evidence type="ECO:0000259" key="3">
    <source>
        <dbReference type="Pfam" id="PF01571"/>
    </source>
</evidence>
<evidence type="ECO:0000259" key="4">
    <source>
        <dbReference type="Pfam" id="PF08669"/>
    </source>
</evidence>
<name>B1X4F5_PAUCH</name>
<feature type="domain" description="Aminomethyltransferase C-terminal" evidence="4">
    <location>
        <begin position="294"/>
        <end position="369"/>
    </location>
</feature>
<dbReference type="Pfam" id="PF01571">
    <property type="entry name" value="GCV_T"/>
    <property type="match status" value="1"/>
</dbReference>
<keyword evidence="2" id="KW-0812">Transmembrane</keyword>
<keyword evidence="5" id="KW-0808">Transferase</keyword>
<keyword evidence="5" id="KW-0934">Plastid</keyword>
<protein>
    <submittedName>
        <fullName evidence="5">Putative Glycine cleavage T-protein (Aminomethyl transferase)</fullName>
    </submittedName>
</protein>
<reference evidence="5" key="1">
    <citation type="submission" date="2007-08" db="EMBL/GenBank/DDBJ databases">
        <authorList>
            <person name="Gloeckner G."/>
            <person name="Nowack E."/>
            <person name="Melkonian M."/>
        </authorList>
    </citation>
    <scope>NUCLEOTIDE SEQUENCE</scope>
</reference>
<keyword evidence="2" id="KW-0472">Membrane</keyword>
<evidence type="ECO:0000256" key="1">
    <source>
        <dbReference type="ARBA" id="ARBA00008609"/>
    </source>
</evidence>
<dbReference type="SUPFAM" id="SSF101790">
    <property type="entry name" value="Aminomethyltransferase beta-barrel domain"/>
    <property type="match status" value="1"/>
</dbReference>
<feature type="domain" description="GCVT N-terminal" evidence="3">
    <location>
        <begin position="9"/>
        <end position="272"/>
    </location>
</feature>
<dbReference type="AlphaFoldDB" id="B1X4F5"/>
<dbReference type="GO" id="GO:0016740">
    <property type="term" value="F:transferase activity"/>
    <property type="evidence" value="ECO:0007669"/>
    <property type="project" value="UniProtKB-KW"/>
</dbReference>
<feature type="transmembrane region" description="Helical" evidence="2">
    <location>
        <begin position="221"/>
        <end position="241"/>
    </location>
</feature>
<geneLocation type="organellar chromatophore" evidence="5"/>
<dbReference type="InterPro" id="IPR027266">
    <property type="entry name" value="TrmE/GcvT-like"/>
</dbReference>
<comment type="similarity">
    <text evidence="1">Belongs to the GcvT family.</text>
</comment>
<dbReference type="PANTHER" id="PTHR43757">
    <property type="entry name" value="AMINOMETHYLTRANSFERASE"/>
    <property type="match status" value="1"/>
</dbReference>
<evidence type="ECO:0000313" key="5">
    <source>
        <dbReference type="EMBL" id="ACB42824.1"/>
    </source>
</evidence>
<dbReference type="PANTHER" id="PTHR43757:SF2">
    <property type="entry name" value="AMINOMETHYLTRANSFERASE, MITOCHONDRIAL"/>
    <property type="match status" value="1"/>
</dbReference>
<sequence length="369" mass="40823">MKSKQTPLFDACIETGGRMIRFLDRNIAIEFGGLEKEYQAIRSTCGLFDISQMGVLVLRGEGVKDKLQTLVGSDLNRIGPGESCQTILLNSAGGIRSSIIVHDRGQHKKTNEIILMITKDYAEIETDWISRELEPKGILIIDLRGTVAMLGLQGPLAEGYINKIIDEKNKIKITPSRHYDCNLNGIRDGSAAGTAALIARFSSEHHDSFQILLGLNEGIALWRYLVASGIVPCGLAIWNILRLEARKHIYGYDIDSNTSPLETSLSSLVHLEMPQYFMGRQAIEGQTAANVYYRLVGLKLESPIIPRQGCVVQKQGNLIGCVTRGGWSPSLDKPIALAYLHFKVSKISEYVEVNIDNKTYVSQVMGNPF</sequence>
<dbReference type="GeneID" id="6481346"/>
<dbReference type="InterPro" id="IPR006222">
    <property type="entry name" value="GCVT_N"/>
</dbReference>
<dbReference type="RefSeq" id="YP_002049034.1">
    <property type="nucleotide sequence ID" value="NC_011087.1"/>
</dbReference>
<dbReference type="Pfam" id="PF08669">
    <property type="entry name" value="GCV_T_C"/>
    <property type="match status" value="1"/>
</dbReference>
<dbReference type="GO" id="GO:0005829">
    <property type="term" value="C:cytosol"/>
    <property type="evidence" value="ECO:0007669"/>
    <property type="project" value="TreeGrafter"/>
</dbReference>
<dbReference type="PIRSF" id="PIRSF006487">
    <property type="entry name" value="GcvT"/>
    <property type="match status" value="1"/>
</dbReference>
<keyword evidence="2" id="KW-1133">Transmembrane helix</keyword>
<proteinExistence type="inferred from homology"/>
<dbReference type="Gene3D" id="3.30.1360.120">
    <property type="entry name" value="Probable tRNA modification gtpase trme, domain 1"/>
    <property type="match status" value="1"/>
</dbReference>
<organism evidence="5">
    <name type="scientific">Paulinella chromatophora</name>
    <dbReference type="NCBI Taxonomy" id="39717"/>
    <lineage>
        <taxon>Eukaryota</taxon>
        <taxon>Sar</taxon>
        <taxon>Rhizaria</taxon>
        <taxon>Cercozoa</taxon>
        <taxon>Imbricatea</taxon>
        <taxon>Silicofilosea</taxon>
        <taxon>Euglyphida</taxon>
        <taxon>Paulinellidae</taxon>
        <taxon>Paulinella</taxon>
    </lineage>
</organism>
<dbReference type="InterPro" id="IPR029043">
    <property type="entry name" value="GcvT/YgfZ_C"/>
</dbReference>
<evidence type="ECO:0000256" key="2">
    <source>
        <dbReference type="SAM" id="Phobius"/>
    </source>
</evidence>
<accession>B1X4F5</accession>
<reference evidence="5" key="2">
    <citation type="journal article" date="2008" name="Curr. Biol.">
        <title>Chromatophore genome sequence of Paulinella sheds light on acquisition of photosynthesis by eukaryotes.</title>
        <authorList>
            <person name="Nowack E.C.M."/>
            <person name="Melkonian M."/>
            <person name="Gloeckner G."/>
        </authorList>
    </citation>
    <scope>NUCLEOTIDE SEQUENCE [LARGE SCALE GENOMIC DNA]</scope>
</reference>
<dbReference type="InterPro" id="IPR013977">
    <property type="entry name" value="GcvT_C"/>
</dbReference>
<dbReference type="EMBL" id="CP000815">
    <property type="protein sequence ID" value="ACB42824.1"/>
    <property type="molecule type" value="Genomic_DNA"/>
</dbReference>
<gene>
    <name evidence="5" type="ordered locus">PCC_0384</name>
</gene>
<dbReference type="SUPFAM" id="SSF103025">
    <property type="entry name" value="Folate-binding domain"/>
    <property type="match status" value="1"/>
</dbReference>
<dbReference type="InterPro" id="IPR028896">
    <property type="entry name" value="GcvT/YgfZ/DmdA"/>
</dbReference>